<dbReference type="InterPro" id="IPR036286">
    <property type="entry name" value="LexA/Signal_pep-like_sf"/>
</dbReference>
<evidence type="ECO:0000313" key="10">
    <source>
        <dbReference type="EMBL" id="WNL26370.1"/>
    </source>
</evidence>
<dbReference type="EMBL" id="CP134845">
    <property type="protein sequence ID" value="WNL15157.1"/>
    <property type="molecule type" value="Genomic_DNA"/>
</dbReference>
<dbReference type="EMBL" id="CP134852">
    <property type="protein sequence ID" value="WNL26370.1"/>
    <property type="molecule type" value="Genomic_DNA"/>
</dbReference>
<dbReference type="CDD" id="cd06529">
    <property type="entry name" value="S24_LexA-like"/>
    <property type="match status" value="1"/>
</dbReference>
<evidence type="ECO:0000313" key="8">
    <source>
        <dbReference type="EMBL" id="WNL21100.1"/>
    </source>
</evidence>
<evidence type="ECO:0000256" key="2">
    <source>
        <dbReference type="ARBA" id="ARBA00023125"/>
    </source>
</evidence>
<accession>A0AA96CN70</accession>
<evidence type="ECO:0000256" key="3">
    <source>
        <dbReference type="ARBA" id="ARBA00023163"/>
    </source>
</evidence>
<dbReference type="EMBL" id="CP134850">
    <property type="protein sequence ID" value="WNL21100.1"/>
    <property type="molecule type" value="Genomic_DNA"/>
</dbReference>
<dbReference type="SUPFAM" id="SSF51306">
    <property type="entry name" value="LexA/Signal peptidase"/>
    <property type="match status" value="1"/>
</dbReference>
<proteinExistence type="predicted"/>
<dbReference type="EMBL" id="CP134851">
    <property type="protein sequence ID" value="WNL22739.1"/>
    <property type="molecule type" value="Genomic_DNA"/>
</dbReference>
<dbReference type="Pfam" id="PF00717">
    <property type="entry name" value="Peptidase_S24"/>
    <property type="match status" value="1"/>
</dbReference>
<keyword evidence="2" id="KW-0238">DNA-binding</keyword>
<organism evidence="5">
    <name type="scientific">Arcobacter sp. AZ-2023</name>
    <dbReference type="NCBI Taxonomy" id="3074453"/>
    <lineage>
        <taxon>Bacteria</taxon>
        <taxon>Pseudomonadati</taxon>
        <taxon>Campylobacterota</taxon>
        <taxon>Epsilonproteobacteria</taxon>
        <taxon>Campylobacterales</taxon>
        <taxon>Arcobacteraceae</taxon>
        <taxon>Arcobacter</taxon>
    </lineage>
</organism>
<dbReference type="PANTHER" id="PTHR40661:SF3">
    <property type="entry name" value="FELS-1 PROPHAGE TRANSCRIPTIONAL REGULATOR"/>
    <property type="match status" value="1"/>
</dbReference>
<evidence type="ECO:0000313" key="9">
    <source>
        <dbReference type="EMBL" id="WNL22739.1"/>
    </source>
</evidence>
<name>A0AA96CN70_9BACT</name>
<dbReference type="PANTHER" id="PTHR40661">
    <property type="match status" value="1"/>
</dbReference>
<feature type="domain" description="Peptidase S24/S26A/S26B/S26C" evidence="4">
    <location>
        <begin position="111"/>
        <end position="208"/>
    </location>
</feature>
<evidence type="ECO:0000256" key="1">
    <source>
        <dbReference type="ARBA" id="ARBA00023015"/>
    </source>
</evidence>
<dbReference type="EMBL" id="CP134844">
    <property type="protein sequence ID" value="WNL11714.1"/>
    <property type="molecule type" value="Genomic_DNA"/>
</dbReference>
<reference evidence="7" key="1">
    <citation type="submission" date="2023-09" db="EMBL/GenBank/DDBJ databases">
        <title>Arcobacter tbilisiensis sp. nov. isolated from chicken meat in Tbilisi, Georgia.</title>
        <authorList>
            <person name="Matthias R."/>
            <person name="Zautner A.E."/>
        </authorList>
    </citation>
    <scope>NUCLEOTIDE SEQUENCE</scope>
    <source>
        <strain evidence="10">LEO 70</strain>
        <strain evidence="9">LEO 74</strain>
        <strain evidence="8">LEO 79</strain>
        <strain evidence="7">LEO 99</strain>
    </source>
</reference>
<dbReference type="EMBL" id="CP134849">
    <property type="protein sequence ID" value="WNL18961.1"/>
    <property type="molecule type" value="Genomic_DNA"/>
</dbReference>
<reference evidence="5" key="2">
    <citation type="submission" date="2023-09" db="EMBL/GenBank/DDBJ databases">
        <title>Characterization of Arcobacter Isolates from Retail Chicken Sold in Supermarkets in Tbilisi, Georgia.</title>
        <authorList>
            <person name="Matthias R."/>
            <person name="Zautner A.E."/>
        </authorList>
    </citation>
    <scope>NUCLEOTIDE SEQUENCE</scope>
    <source>
        <strain evidence="6">LEO 108</strain>
        <strain evidence="5">LEO 109</strain>
    </source>
</reference>
<dbReference type="InterPro" id="IPR015927">
    <property type="entry name" value="Peptidase_S24_S26A/B/C"/>
</dbReference>
<evidence type="ECO:0000313" key="7">
    <source>
        <dbReference type="EMBL" id="WNL18961.1"/>
    </source>
</evidence>
<keyword evidence="3" id="KW-0804">Transcription</keyword>
<evidence type="ECO:0000313" key="5">
    <source>
        <dbReference type="EMBL" id="WNL11714.1"/>
    </source>
</evidence>
<dbReference type="GO" id="GO:0003677">
    <property type="term" value="F:DNA binding"/>
    <property type="evidence" value="ECO:0007669"/>
    <property type="project" value="UniProtKB-KW"/>
</dbReference>
<gene>
    <name evidence="6" type="ORF">RJG51_02945</name>
    <name evidence="5" type="ORF">RJG52_07200</name>
    <name evidence="7" type="ORF">RJG53_10295</name>
    <name evidence="9" type="ORF">RJG55_07205</name>
    <name evidence="8" type="ORF">RJG56_10175</name>
    <name evidence="10" type="ORF">RJG57_04170</name>
</gene>
<protein>
    <submittedName>
        <fullName evidence="5">S24 family peptidase</fullName>
    </submittedName>
</protein>
<keyword evidence="1" id="KW-0805">Transcription regulation</keyword>
<dbReference type="Gene3D" id="2.10.109.10">
    <property type="entry name" value="Umud Fragment, subunit A"/>
    <property type="match status" value="1"/>
</dbReference>
<dbReference type="InterPro" id="IPR039418">
    <property type="entry name" value="LexA-like"/>
</dbReference>
<evidence type="ECO:0000259" key="4">
    <source>
        <dbReference type="Pfam" id="PF00717"/>
    </source>
</evidence>
<dbReference type="AlphaFoldDB" id="A0AA96CN70"/>
<evidence type="ECO:0000313" key="6">
    <source>
        <dbReference type="EMBL" id="WNL15157.1"/>
    </source>
</evidence>
<sequence length="215" mass="25213">MQNYNEILEKLKDILSKELDNKKVFNKDIAQALNINYDVFRKAKQYNRVPYWEIMQFLAKRNISINWFFFNQLPESLIENTSNYIILKYYNNVTGSAGLGTINYHLDQQPLIIDTQVLDYINSNYKYTELIKANGDSMYPFIHEDSLIFVDTSNKDINNKDIFVVNVNGELFIKQIIYQDNSFTLKSFNCDYKDINVKADELVVIGRVKGVLNKI</sequence>